<dbReference type="Proteomes" id="UP000316093">
    <property type="component" value="Chromosome"/>
</dbReference>
<dbReference type="EMBL" id="CP041046">
    <property type="protein sequence ID" value="QDE39900.1"/>
    <property type="molecule type" value="Genomic_DNA"/>
</dbReference>
<dbReference type="Gene3D" id="3.40.50.2300">
    <property type="match status" value="1"/>
</dbReference>
<dbReference type="AlphaFoldDB" id="A0A4Y5Z3D6"/>
<evidence type="ECO:0000313" key="1">
    <source>
        <dbReference type="EMBL" id="QDE39900.1"/>
    </source>
</evidence>
<dbReference type="RefSeq" id="WP_139983084.1">
    <property type="nucleotide sequence ID" value="NZ_CP041046.1"/>
</dbReference>
<dbReference type="InterPro" id="IPR011006">
    <property type="entry name" value="CheY-like_superfamily"/>
</dbReference>
<organism evidence="1 2">
    <name type="scientific">Luteibacter pinisoli</name>
    <dbReference type="NCBI Taxonomy" id="2589080"/>
    <lineage>
        <taxon>Bacteria</taxon>
        <taxon>Pseudomonadati</taxon>
        <taxon>Pseudomonadota</taxon>
        <taxon>Gammaproteobacteria</taxon>
        <taxon>Lysobacterales</taxon>
        <taxon>Rhodanobacteraceae</taxon>
        <taxon>Luteibacter</taxon>
    </lineage>
</organism>
<accession>A0A4Y5Z3D6</accession>
<dbReference type="SUPFAM" id="SSF52172">
    <property type="entry name" value="CheY-like"/>
    <property type="match status" value="1"/>
</dbReference>
<dbReference type="OrthoDB" id="9861136at2"/>
<gene>
    <name evidence="1" type="ORF">FIV34_12100</name>
</gene>
<proteinExistence type="predicted"/>
<evidence type="ECO:0000313" key="2">
    <source>
        <dbReference type="Proteomes" id="UP000316093"/>
    </source>
</evidence>
<name>A0A4Y5Z3D6_9GAMM</name>
<dbReference type="KEGG" id="lpy:FIV34_12100"/>
<sequence>MPRRMLAVVIEPSASLAQTVADVLGQRGYETATASTHASAANQVEKFDTVDFLVAAVPAPGEDHAGAYLEEARKKNASMSVVIMLSDPNEPTDDAPANAVRVVKPFSLHELNAAIDLASRSSSGTP</sequence>
<keyword evidence="2" id="KW-1185">Reference proteome</keyword>
<protein>
    <submittedName>
        <fullName evidence="1">Response regulator transcription factor</fullName>
    </submittedName>
</protein>
<reference evidence="1 2" key="1">
    <citation type="submission" date="2019-06" db="EMBL/GenBank/DDBJ databases">
        <title>A complete genome sequence for Luteibacter pinisoli MAH-14.</title>
        <authorList>
            <person name="Baltrus D.A."/>
        </authorList>
    </citation>
    <scope>NUCLEOTIDE SEQUENCE [LARGE SCALE GENOMIC DNA]</scope>
    <source>
        <strain evidence="1 2">MAH-14</strain>
    </source>
</reference>